<comment type="similarity">
    <text evidence="1">Belongs to the ABC transporter superfamily.</text>
</comment>
<dbReference type="RefSeq" id="WP_182841284.1">
    <property type="nucleotide sequence ID" value="NZ_BAAALP010000015.1"/>
</dbReference>
<dbReference type="AlphaFoldDB" id="A0A7W3LIF1"/>
<dbReference type="Proteomes" id="UP000572680">
    <property type="component" value="Unassembled WGS sequence"/>
</dbReference>
<keyword evidence="8" id="KW-1185">Reference proteome</keyword>
<name>A0A7W3LIF1_ACTNM</name>
<dbReference type="SUPFAM" id="SSF52540">
    <property type="entry name" value="P-loop containing nucleoside triphosphate hydrolases"/>
    <property type="match status" value="1"/>
</dbReference>
<dbReference type="Gene3D" id="3.40.50.300">
    <property type="entry name" value="P-loop containing nucleotide triphosphate hydrolases"/>
    <property type="match status" value="1"/>
</dbReference>
<dbReference type="CDD" id="cd00267">
    <property type="entry name" value="ABC_ATPase"/>
    <property type="match status" value="1"/>
</dbReference>
<evidence type="ECO:0000256" key="3">
    <source>
        <dbReference type="ARBA" id="ARBA00022741"/>
    </source>
</evidence>
<evidence type="ECO:0000313" key="7">
    <source>
        <dbReference type="EMBL" id="MBA8948680.1"/>
    </source>
</evidence>
<evidence type="ECO:0000259" key="6">
    <source>
        <dbReference type="SMART" id="SM00382"/>
    </source>
</evidence>
<dbReference type="GO" id="GO:0005524">
    <property type="term" value="F:ATP binding"/>
    <property type="evidence" value="ECO:0007669"/>
    <property type="project" value="UniProtKB-KW"/>
</dbReference>
<feature type="region of interest" description="Disordered" evidence="5">
    <location>
        <begin position="1"/>
        <end position="23"/>
    </location>
</feature>
<evidence type="ECO:0000256" key="2">
    <source>
        <dbReference type="ARBA" id="ARBA00022448"/>
    </source>
</evidence>
<sequence length="238" mass="23808">MEPTRDEPTTEPEAEPPVVEPPVVEPPVVEPVVEAEGLGLRTRRGPVFAGVTLRAAPGELVAVTGPGGSGRTSLLLTVAGRMRPSSGTLRVCGIALPGGAARVRGRVAVARATGAAELEPDLRVRDHVRERALAAGNPAAAFGEAAGTVGLDVPGAAVVAELPPADATRLALALALLEAPEALVLDDLDDGADLAAQRALWEAARSAADSGPVVLAAATEPSPAAGLADRLVALGGRG</sequence>
<reference evidence="7 8" key="1">
    <citation type="submission" date="2020-08" db="EMBL/GenBank/DDBJ databases">
        <title>Genomic Encyclopedia of Type Strains, Phase IV (KMG-IV): sequencing the most valuable type-strain genomes for metagenomic binning, comparative biology and taxonomic classification.</title>
        <authorList>
            <person name="Goeker M."/>
        </authorList>
    </citation>
    <scope>NUCLEOTIDE SEQUENCE [LARGE SCALE GENOMIC DNA]</scope>
    <source>
        <strain evidence="7 8">DSM 44197</strain>
    </source>
</reference>
<keyword evidence="4" id="KW-0067">ATP-binding</keyword>
<dbReference type="PANTHER" id="PTHR43335:SF4">
    <property type="entry name" value="ABC TRANSPORTER, ATP-BINDING PROTEIN"/>
    <property type="match status" value="1"/>
</dbReference>
<dbReference type="InterPro" id="IPR003439">
    <property type="entry name" value="ABC_transporter-like_ATP-bd"/>
</dbReference>
<keyword evidence="3" id="KW-0547">Nucleotide-binding</keyword>
<dbReference type="SMART" id="SM00382">
    <property type="entry name" value="AAA"/>
    <property type="match status" value="1"/>
</dbReference>
<dbReference type="InterPro" id="IPR003593">
    <property type="entry name" value="AAA+_ATPase"/>
</dbReference>
<evidence type="ECO:0000256" key="5">
    <source>
        <dbReference type="SAM" id="MobiDB-lite"/>
    </source>
</evidence>
<gene>
    <name evidence="7" type="ORF">HNR61_000278</name>
</gene>
<feature type="domain" description="AAA+ ATPase" evidence="6">
    <location>
        <begin position="57"/>
        <end position="238"/>
    </location>
</feature>
<evidence type="ECO:0000256" key="1">
    <source>
        <dbReference type="ARBA" id="ARBA00005417"/>
    </source>
</evidence>
<evidence type="ECO:0000256" key="4">
    <source>
        <dbReference type="ARBA" id="ARBA00022840"/>
    </source>
</evidence>
<organism evidence="7 8">
    <name type="scientific">Actinomadura namibiensis</name>
    <dbReference type="NCBI Taxonomy" id="182080"/>
    <lineage>
        <taxon>Bacteria</taxon>
        <taxon>Bacillati</taxon>
        <taxon>Actinomycetota</taxon>
        <taxon>Actinomycetes</taxon>
        <taxon>Streptosporangiales</taxon>
        <taxon>Thermomonosporaceae</taxon>
        <taxon>Actinomadura</taxon>
    </lineage>
</organism>
<dbReference type="PANTHER" id="PTHR43335">
    <property type="entry name" value="ABC TRANSPORTER, ATP-BINDING PROTEIN"/>
    <property type="match status" value="1"/>
</dbReference>
<proteinExistence type="inferred from homology"/>
<dbReference type="GO" id="GO:0016887">
    <property type="term" value="F:ATP hydrolysis activity"/>
    <property type="evidence" value="ECO:0007669"/>
    <property type="project" value="InterPro"/>
</dbReference>
<evidence type="ECO:0000313" key="8">
    <source>
        <dbReference type="Proteomes" id="UP000572680"/>
    </source>
</evidence>
<comment type="caution">
    <text evidence="7">The sequence shown here is derived from an EMBL/GenBank/DDBJ whole genome shotgun (WGS) entry which is preliminary data.</text>
</comment>
<protein>
    <submittedName>
        <fullName evidence="7">ABC-type multidrug transport system ATPase subunit</fullName>
    </submittedName>
</protein>
<dbReference type="InterPro" id="IPR027417">
    <property type="entry name" value="P-loop_NTPase"/>
</dbReference>
<dbReference type="Pfam" id="PF00005">
    <property type="entry name" value="ABC_tran"/>
    <property type="match status" value="1"/>
</dbReference>
<dbReference type="EMBL" id="JACJIA010000001">
    <property type="protein sequence ID" value="MBA8948680.1"/>
    <property type="molecule type" value="Genomic_DNA"/>
</dbReference>
<keyword evidence="2" id="KW-0813">Transport</keyword>
<accession>A0A7W3LIF1</accession>